<keyword evidence="4" id="KW-1185">Reference proteome</keyword>
<proteinExistence type="predicted"/>
<feature type="transmembrane region" description="Helical" evidence="2">
    <location>
        <begin position="219"/>
        <end position="236"/>
    </location>
</feature>
<gene>
    <name evidence="3" type="ORF">BSF38_02333</name>
</gene>
<evidence type="ECO:0000256" key="1">
    <source>
        <dbReference type="SAM" id="MobiDB-lite"/>
    </source>
</evidence>
<name>A0A1U7CPI1_9BACT</name>
<sequence>MKTEQFLEHHGIKGNPFSEEDAQTDTVFKRRCMATIHHPAWNKFFGSPADPSTALVFGEKGSGKTALRLQATSEIDEFNKANPSERVFVISYDDFNPYLDNFRVALHSNDTSQVLGRWQLQDHMDAILSLGVTQLIDLLTAEKIDLSVLSLDQRRDLLLLSALYDASTGEPIEKRWSRLRRRSGFRPLWSRRDLQIGFGTTLAVVALIALFPSLQSWSLLPWLLVPLVAGWIYWGWRLARAEWYARDIRKGLKVLNRDPSALRWELLWFQPSELGGQPMPTASRGRAEERYELLRKFQGVLNTLGYGGVVVLIDRVDEPQQIEGDPRKMRAFIWPLLDHKFLRHPGIGVKLLLPIELAYYLEKEDKEFYDRARPDKLNMIKPLRWTGASLYDLASDRLRACRTTPSANGDARAGDSPIEKAADGWRLRAFVDETISDDYLKDALGNLRTPRHLFKFLHRLIEEHCHRHTEDQPRWNVDYDTFRTTYASYMRDLEAFDRGYGHG</sequence>
<reference evidence="4" key="1">
    <citation type="submission" date="2016-12" db="EMBL/GenBank/DDBJ databases">
        <title>Comparative genomics of four Isosphaeraceae planctomycetes: a common pool of plasmids and glycoside hydrolase genes.</title>
        <authorList>
            <person name="Ivanova A."/>
        </authorList>
    </citation>
    <scope>NUCLEOTIDE SEQUENCE [LARGE SCALE GENOMIC DNA]</scope>
    <source>
        <strain evidence="4">PX4</strain>
    </source>
</reference>
<evidence type="ECO:0000313" key="4">
    <source>
        <dbReference type="Proteomes" id="UP000186309"/>
    </source>
</evidence>
<evidence type="ECO:0000256" key="2">
    <source>
        <dbReference type="SAM" id="Phobius"/>
    </source>
</evidence>
<dbReference type="AlphaFoldDB" id="A0A1U7CPI1"/>
<feature type="region of interest" description="Disordered" evidence="1">
    <location>
        <begin position="1"/>
        <end position="20"/>
    </location>
</feature>
<organism evidence="3 4">
    <name type="scientific">Paludisphaera borealis</name>
    <dbReference type="NCBI Taxonomy" id="1387353"/>
    <lineage>
        <taxon>Bacteria</taxon>
        <taxon>Pseudomonadati</taxon>
        <taxon>Planctomycetota</taxon>
        <taxon>Planctomycetia</taxon>
        <taxon>Isosphaerales</taxon>
        <taxon>Isosphaeraceae</taxon>
        <taxon>Paludisphaera</taxon>
    </lineage>
</organism>
<protein>
    <submittedName>
        <fullName evidence="3">Uncharacterized protein</fullName>
    </submittedName>
</protein>
<keyword evidence="2" id="KW-1133">Transmembrane helix</keyword>
<dbReference type="Proteomes" id="UP000186309">
    <property type="component" value="Chromosome"/>
</dbReference>
<feature type="transmembrane region" description="Helical" evidence="2">
    <location>
        <begin position="194"/>
        <end position="213"/>
    </location>
</feature>
<dbReference type="OrthoDB" id="208020at2"/>
<dbReference type="EMBL" id="CP019082">
    <property type="protein sequence ID" value="APW60842.1"/>
    <property type="molecule type" value="Genomic_DNA"/>
</dbReference>
<keyword evidence="2" id="KW-0472">Membrane</keyword>
<accession>A0A1U7CPI1</accession>
<keyword evidence="2" id="KW-0812">Transmembrane</keyword>
<feature type="compositionally biased region" description="Basic and acidic residues" evidence="1">
    <location>
        <begin position="1"/>
        <end position="11"/>
    </location>
</feature>
<evidence type="ECO:0000313" key="3">
    <source>
        <dbReference type="EMBL" id="APW60842.1"/>
    </source>
</evidence>
<dbReference type="KEGG" id="pbor:BSF38_02333"/>